<evidence type="ECO:0000256" key="5">
    <source>
        <dbReference type="PROSITE-ProRule" id="PRU00581"/>
    </source>
</evidence>
<keyword evidence="2 5" id="KW-0812">Transmembrane</keyword>
<dbReference type="Pfam" id="PF01284">
    <property type="entry name" value="MARVEL"/>
    <property type="match status" value="1"/>
</dbReference>
<dbReference type="PRINTS" id="PR01884">
    <property type="entry name" value="MALPROTEIN"/>
</dbReference>
<name>A0ABN9B4V1_9NEOB</name>
<sequence>MSAQATRSSLSANKEFLRSFPGVVRLLQLATGAAVWISIASSNFNNTVRFALFVFVFFWLVTLLFYFITLLDKQDLVPLLGGERWLLTNLIYDALATALHIAATAIVIVTIDNHSYCDIPNYRGACYYKTYVVASVFACLCCLFYVSTTVWFSVKKCKGNKSVI</sequence>
<gene>
    <name evidence="8" type="ORF">SPARVUS_LOCUS2180820</name>
</gene>
<evidence type="ECO:0000256" key="2">
    <source>
        <dbReference type="ARBA" id="ARBA00022692"/>
    </source>
</evidence>
<reference evidence="8" key="1">
    <citation type="submission" date="2023-05" db="EMBL/GenBank/DDBJ databases">
        <authorList>
            <person name="Stuckert A."/>
        </authorList>
    </citation>
    <scope>NUCLEOTIDE SEQUENCE</scope>
</reference>
<organism evidence="8 9">
    <name type="scientific">Staurois parvus</name>
    <dbReference type="NCBI Taxonomy" id="386267"/>
    <lineage>
        <taxon>Eukaryota</taxon>
        <taxon>Metazoa</taxon>
        <taxon>Chordata</taxon>
        <taxon>Craniata</taxon>
        <taxon>Vertebrata</taxon>
        <taxon>Euteleostomi</taxon>
        <taxon>Amphibia</taxon>
        <taxon>Batrachia</taxon>
        <taxon>Anura</taxon>
        <taxon>Neobatrachia</taxon>
        <taxon>Ranoidea</taxon>
        <taxon>Ranidae</taxon>
        <taxon>Staurois</taxon>
    </lineage>
</organism>
<proteinExistence type="predicted"/>
<keyword evidence="3 6" id="KW-1133">Transmembrane helix</keyword>
<comment type="subcellular location">
    <subcellularLocation>
        <location evidence="1">Membrane</location>
        <topology evidence="1">Multi-pass membrane protein</topology>
    </subcellularLocation>
</comment>
<evidence type="ECO:0000256" key="6">
    <source>
        <dbReference type="SAM" id="Phobius"/>
    </source>
</evidence>
<dbReference type="PROSITE" id="PS51225">
    <property type="entry name" value="MARVEL"/>
    <property type="match status" value="1"/>
</dbReference>
<dbReference type="EMBL" id="CATNWA010002461">
    <property type="protein sequence ID" value="CAI9542908.1"/>
    <property type="molecule type" value="Genomic_DNA"/>
</dbReference>
<feature type="transmembrane region" description="Helical" evidence="6">
    <location>
        <begin position="131"/>
        <end position="154"/>
    </location>
</feature>
<evidence type="ECO:0000313" key="9">
    <source>
        <dbReference type="Proteomes" id="UP001162483"/>
    </source>
</evidence>
<feature type="transmembrane region" description="Helical" evidence="6">
    <location>
        <begin position="90"/>
        <end position="111"/>
    </location>
</feature>
<evidence type="ECO:0000256" key="1">
    <source>
        <dbReference type="ARBA" id="ARBA00004141"/>
    </source>
</evidence>
<feature type="transmembrane region" description="Helical" evidence="6">
    <location>
        <begin position="50"/>
        <end position="69"/>
    </location>
</feature>
<dbReference type="PANTHER" id="PTHR22776">
    <property type="entry name" value="MARVEL-CONTAINING POTENTIAL LIPID RAFT-ASSOCIATED PROTEIN"/>
    <property type="match status" value="1"/>
</dbReference>
<evidence type="ECO:0000256" key="4">
    <source>
        <dbReference type="ARBA" id="ARBA00023136"/>
    </source>
</evidence>
<evidence type="ECO:0000259" key="7">
    <source>
        <dbReference type="PROSITE" id="PS51225"/>
    </source>
</evidence>
<comment type="caution">
    <text evidence="8">The sequence shown here is derived from an EMBL/GenBank/DDBJ whole genome shotgun (WGS) entry which is preliminary data.</text>
</comment>
<dbReference type="InterPro" id="IPR050578">
    <property type="entry name" value="MARVEL-CKLF_proteins"/>
</dbReference>
<dbReference type="InterPro" id="IPR013295">
    <property type="entry name" value="MAL"/>
</dbReference>
<protein>
    <recommendedName>
        <fullName evidence="7">MARVEL domain-containing protein</fullName>
    </recommendedName>
</protein>
<evidence type="ECO:0000313" key="8">
    <source>
        <dbReference type="EMBL" id="CAI9542908.1"/>
    </source>
</evidence>
<evidence type="ECO:0000256" key="3">
    <source>
        <dbReference type="ARBA" id="ARBA00022989"/>
    </source>
</evidence>
<keyword evidence="4 5" id="KW-0472">Membrane</keyword>
<keyword evidence="9" id="KW-1185">Reference proteome</keyword>
<dbReference type="InterPro" id="IPR008253">
    <property type="entry name" value="Marvel"/>
</dbReference>
<accession>A0ABN9B4V1</accession>
<dbReference type="Proteomes" id="UP001162483">
    <property type="component" value="Unassembled WGS sequence"/>
</dbReference>
<dbReference type="PANTHER" id="PTHR22776:SF28">
    <property type="entry name" value="MARVEL DOMAIN-CONTAINING PROTEIN 1"/>
    <property type="match status" value="1"/>
</dbReference>
<feature type="domain" description="MARVEL" evidence="7">
    <location>
        <begin position="16"/>
        <end position="157"/>
    </location>
</feature>